<reference evidence="5" key="2">
    <citation type="journal article" date="2007" name="Science">
        <title>Draft genome sequence of the sexually transmitted pathogen Trichomonas vaginalis.</title>
        <authorList>
            <person name="Carlton J.M."/>
            <person name="Hirt R.P."/>
            <person name="Silva J.C."/>
            <person name="Delcher A.L."/>
            <person name="Schatz M."/>
            <person name="Zhao Q."/>
            <person name="Wortman J.R."/>
            <person name="Bidwell S.L."/>
            <person name="Alsmark U.C.M."/>
            <person name="Besteiro S."/>
            <person name="Sicheritz-Ponten T."/>
            <person name="Noel C.J."/>
            <person name="Dacks J.B."/>
            <person name="Foster P.G."/>
            <person name="Simillion C."/>
            <person name="Van de Peer Y."/>
            <person name="Miranda-Saavedra D."/>
            <person name="Barton G.J."/>
            <person name="Westrop G.D."/>
            <person name="Mueller S."/>
            <person name="Dessi D."/>
            <person name="Fiori P.L."/>
            <person name="Ren Q."/>
            <person name="Paulsen I."/>
            <person name="Zhang H."/>
            <person name="Bastida-Corcuera F.D."/>
            <person name="Simoes-Barbosa A."/>
            <person name="Brown M.T."/>
            <person name="Hayes R.D."/>
            <person name="Mukherjee M."/>
            <person name="Okumura C.Y."/>
            <person name="Schneider R."/>
            <person name="Smith A.J."/>
            <person name="Vanacova S."/>
            <person name="Villalvazo M."/>
            <person name="Haas B.J."/>
            <person name="Pertea M."/>
            <person name="Feldblyum T.V."/>
            <person name="Utterback T.R."/>
            <person name="Shu C.L."/>
            <person name="Osoegawa K."/>
            <person name="de Jong P.J."/>
            <person name="Hrdy I."/>
            <person name="Horvathova L."/>
            <person name="Zubacova Z."/>
            <person name="Dolezal P."/>
            <person name="Malik S.B."/>
            <person name="Logsdon J.M. Jr."/>
            <person name="Henze K."/>
            <person name="Gupta A."/>
            <person name="Wang C.C."/>
            <person name="Dunne R.L."/>
            <person name="Upcroft J.A."/>
            <person name="Upcroft P."/>
            <person name="White O."/>
            <person name="Salzberg S.L."/>
            <person name="Tang P."/>
            <person name="Chiu C.-H."/>
            <person name="Lee Y.-S."/>
            <person name="Embley T.M."/>
            <person name="Coombs G.H."/>
            <person name="Mottram J.C."/>
            <person name="Tachezy J."/>
            <person name="Fraser-Liggett C.M."/>
            <person name="Johnson P.J."/>
        </authorList>
    </citation>
    <scope>NUCLEOTIDE SEQUENCE [LARGE SCALE GENOMIC DNA]</scope>
    <source>
        <strain evidence="5">G3</strain>
    </source>
</reference>
<dbReference type="InterPro" id="IPR001487">
    <property type="entry name" value="Bromodomain"/>
</dbReference>
<dbReference type="GO" id="GO:0005634">
    <property type="term" value="C:nucleus"/>
    <property type="evidence" value="ECO:0000318"/>
    <property type="project" value="GO_Central"/>
</dbReference>
<dbReference type="KEGG" id="tva:4767919"/>
<protein>
    <submittedName>
        <fullName evidence="5">Bromodomain containing protein</fullName>
    </submittedName>
</protein>
<feature type="region of interest" description="Disordered" evidence="3">
    <location>
        <begin position="130"/>
        <end position="158"/>
    </location>
</feature>
<dbReference type="PRINTS" id="PR00503">
    <property type="entry name" value="BROMODOMAIN"/>
</dbReference>
<feature type="domain" description="Bromo" evidence="4">
    <location>
        <begin position="9"/>
        <end position="81"/>
    </location>
</feature>
<feature type="compositionally biased region" description="Polar residues" evidence="3">
    <location>
        <begin position="130"/>
        <end position="142"/>
    </location>
</feature>
<gene>
    <name evidence="5" type="ORF">TVAG_127970</name>
</gene>
<organism evidence="5 6">
    <name type="scientific">Trichomonas vaginalis (strain ATCC PRA-98 / G3)</name>
    <dbReference type="NCBI Taxonomy" id="412133"/>
    <lineage>
        <taxon>Eukaryota</taxon>
        <taxon>Metamonada</taxon>
        <taxon>Parabasalia</taxon>
        <taxon>Trichomonadida</taxon>
        <taxon>Trichomonadidae</taxon>
        <taxon>Trichomonas</taxon>
    </lineage>
</organism>
<dbReference type="eggNOG" id="KOG1474">
    <property type="taxonomic scope" value="Eukaryota"/>
</dbReference>
<proteinExistence type="predicted"/>
<dbReference type="GO" id="GO:0006338">
    <property type="term" value="P:chromatin remodeling"/>
    <property type="evidence" value="ECO:0000318"/>
    <property type="project" value="GO_Central"/>
</dbReference>
<reference evidence="5" key="1">
    <citation type="submission" date="2006-10" db="EMBL/GenBank/DDBJ databases">
        <authorList>
            <person name="Amadeo P."/>
            <person name="Zhao Q."/>
            <person name="Wortman J."/>
            <person name="Fraser-Liggett C."/>
            <person name="Carlton J."/>
        </authorList>
    </citation>
    <scope>NUCLEOTIDE SEQUENCE</scope>
    <source>
        <strain evidence="5">G3</strain>
    </source>
</reference>
<dbReference type="SMART" id="SM00297">
    <property type="entry name" value="BROMO"/>
    <property type="match status" value="1"/>
</dbReference>
<evidence type="ECO:0000256" key="3">
    <source>
        <dbReference type="SAM" id="MobiDB-lite"/>
    </source>
</evidence>
<dbReference type="GO" id="GO:0006355">
    <property type="term" value="P:regulation of DNA-templated transcription"/>
    <property type="evidence" value="ECO:0000318"/>
    <property type="project" value="GO_Central"/>
</dbReference>
<dbReference type="RefSeq" id="XP_001322211.1">
    <property type="nucleotide sequence ID" value="XM_001322176.1"/>
</dbReference>
<dbReference type="VEuPathDB" id="TrichDB:TVAGG3_0406680"/>
<dbReference type="Proteomes" id="UP000001542">
    <property type="component" value="Unassembled WGS sequence"/>
</dbReference>
<dbReference type="PANTHER" id="PTHR45926">
    <property type="entry name" value="OSJNBA0053K19.4 PROTEIN"/>
    <property type="match status" value="1"/>
</dbReference>
<dbReference type="VEuPathDB" id="TrichDB:TVAG_127970"/>
<sequence length="234" mass="26218">MKDIMSKVQSRAISQMFSRPVDPVADNCPDYPEIVKTPMDLGTINQKIDENKYNSVNEWKNDVDLVWNNSLAYNKNNQTLVMITTELQDLFNELSMFISDDPYGDWCSKLINLREQLKMATKCFEIGASSGKSTKGPNSKSSTKAKEKVGKSAKSKKKLPVKKLSKGVITKLVKQINSITDENIILALYEVIEEEESYMQLTGDIVEFNPSTLKPSTLVALKAKLDSLLPQSQA</sequence>
<evidence type="ECO:0000256" key="1">
    <source>
        <dbReference type="ARBA" id="ARBA00023117"/>
    </source>
</evidence>
<dbReference type="GO" id="GO:0000785">
    <property type="term" value="C:chromatin"/>
    <property type="evidence" value="ECO:0000318"/>
    <property type="project" value="GO_Central"/>
</dbReference>
<dbReference type="SUPFAM" id="SSF47370">
    <property type="entry name" value="Bromodomain"/>
    <property type="match status" value="1"/>
</dbReference>
<dbReference type="SMR" id="A2EBF8"/>
<name>A2EBF8_TRIV3</name>
<dbReference type="EMBL" id="DS113346">
    <property type="protein sequence ID" value="EAY09988.1"/>
    <property type="molecule type" value="Genomic_DNA"/>
</dbReference>
<dbReference type="Pfam" id="PF00439">
    <property type="entry name" value="Bromodomain"/>
    <property type="match status" value="1"/>
</dbReference>
<dbReference type="InterPro" id="IPR036427">
    <property type="entry name" value="Bromodomain-like_sf"/>
</dbReference>
<keyword evidence="6" id="KW-1185">Reference proteome</keyword>
<dbReference type="Gene3D" id="1.20.920.10">
    <property type="entry name" value="Bromodomain-like"/>
    <property type="match status" value="1"/>
</dbReference>
<dbReference type="AlphaFoldDB" id="A2EBF8"/>
<evidence type="ECO:0000256" key="2">
    <source>
        <dbReference type="PROSITE-ProRule" id="PRU00035"/>
    </source>
</evidence>
<evidence type="ECO:0000313" key="6">
    <source>
        <dbReference type="Proteomes" id="UP000001542"/>
    </source>
</evidence>
<dbReference type="OrthoDB" id="784962at2759"/>
<evidence type="ECO:0000259" key="4">
    <source>
        <dbReference type="PROSITE" id="PS50014"/>
    </source>
</evidence>
<dbReference type="CDD" id="cd04369">
    <property type="entry name" value="Bromodomain"/>
    <property type="match status" value="1"/>
</dbReference>
<keyword evidence="1 2" id="KW-0103">Bromodomain</keyword>
<dbReference type="PROSITE" id="PS50014">
    <property type="entry name" value="BROMODOMAIN_2"/>
    <property type="match status" value="1"/>
</dbReference>
<dbReference type="InParanoid" id="A2EBF8"/>
<evidence type="ECO:0000313" key="5">
    <source>
        <dbReference type="EMBL" id="EAY09988.1"/>
    </source>
</evidence>
<accession>A2EBF8</accession>